<accession>A0A0A9B3P2</accession>
<evidence type="ECO:0000313" key="1">
    <source>
        <dbReference type="EMBL" id="JAD56758.1"/>
    </source>
</evidence>
<reference evidence="1" key="1">
    <citation type="submission" date="2014-09" db="EMBL/GenBank/DDBJ databases">
        <authorList>
            <person name="Magalhaes I.L.F."/>
            <person name="Oliveira U."/>
            <person name="Santos F.R."/>
            <person name="Vidigal T.H.D.A."/>
            <person name="Brescovit A.D."/>
            <person name="Santos A.J."/>
        </authorList>
    </citation>
    <scope>NUCLEOTIDE SEQUENCE</scope>
    <source>
        <tissue evidence="1">Shoot tissue taken approximately 20 cm above the soil surface</tissue>
    </source>
</reference>
<dbReference type="EMBL" id="GBRH01241137">
    <property type="protein sequence ID" value="JAD56758.1"/>
    <property type="molecule type" value="Transcribed_RNA"/>
</dbReference>
<reference evidence="1" key="2">
    <citation type="journal article" date="2015" name="Data Brief">
        <title>Shoot transcriptome of the giant reed, Arundo donax.</title>
        <authorList>
            <person name="Barrero R.A."/>
            <person name="Guerrero F.D."/>
            <person name="Moolhuijzen P."/>
            <person name="Goolsby J.A."/>
            <person name="Tidwell J."/>
            <person name="Bellgard S.E."/>
            <person name="Bellgard M.I."/>
        </authorList>
    </citation>
    <scope>NUCLEOTIDE SEQUENCE</scope>
    <source>
        <tissue evidence="1">Shoot tissue taken approximately 20 cm above the soil surface</tissue>
    </source>
</reference>
<proteinExistence type="predicted"/>
<dbReference type="AlphaFoldDB" id="A0A0A9B3P2"/>
<sequence>MKGVFGSFAAYFLALPSKDVCLVEPIKPCFAVQSSLLEQGNHCPRRRADLALLREQGFVVCCFLKLVSVP</sequence>
<organism evidence="1">
    <name type="scientific">Arundo donax</name>
    <name type="common">Giant reed</name>
    <name type="synonym">Donax arundinaceus</name>
    <dbReference type="NCBI Taxonomy" id="35708"/>
    <lineage>
        <taxon>Eukaryota</taxon>
        <taxon>Viridiplantae</taxon>
        <taxon>Streptophyta</taxon>
        <taxon>Embryophyta</taxon>
        <taxon>Tracheophyta</taxon>
        <taxon>Spermatophyta</taxon>
        <taxon>Magnoliopsida</taxon>
        <taxon>Liliopsida</taxon>
        <taxon>Poales</taxon>
        <taxon>Poaceae</taxon>
        <taxon>PACMAD clade</taxon>
        <taxon>Arundinoideae</taxon>
        <taxon>Arundineae</taxon>
        <taxon>Arundo</taxon>
    </lineage>
</organism>
<protein>
    <submittedName>
        <fullName evidence="1">Uncharacterized protein</fullName>
    </submittedName>
</protein>
<name>A0A0A9B3P2_ARUDO</name>